<comment type="pathway">
    <text evidence="1">Phospholipid metabolism; phosphatidylcholine biosynthesis.</text>
</comment>
<evidence type="ECO:0000256" key="7">
    <source>
        <dbReference type="ARBA" id="ARBA00047622"/>
    </source>
</evidence>
<dbReference type="Gene3D" id="3.40.50.150">
    <property type="entry name" value="Vaccinia Virus protein VP39"/>
    <property type="match status" value="2"/>
</dbReference>
<feature type="domain" description="Methyltransferase" evidence="9">
    <location>
        <begin position="54"/>
        <end position="147"/>
    </location>
</feature>
<dbReference type="CDD" id="cd02440">
    <property type="entry name" value="AdoMet_MTases"/>
    <property type="match status" value="2"/>
</dbReference>
<evidence type="ECO:0000256" key="2">
    <source>
        <dbReference type="ARBA" id="ARBA00005189"/>
    </source>
</evidence>
<dbReference type="PANTHER" id="PTHR44307:SF2">
    <property type="entry name" value="PHOSPHOETHANOLAMINE METHYLTRANSFERASE ISOFORM X1"/>
    <property type="match status" value="1"/>
</dbReference>
<evidence type="ECO:0000256" key="4">
    <source>
        <dbReference type="ARBA" id="ARBA00022679"/>
    </source>
</evidence>
<sequence length="497" mass="57107">MPAEIRKAMLDYWKEHSKEGSVKEMMLDTKAEELTKEELPEILSYLPDFSGKTVIELGAGIGRFTAELAKKAEKVIAVDFMEDFVDKNKKANHHLGNIEFLVADVTKMERPKDGVDMIFSNWLLMYLEDKEVQDLFGKLLTWLQPGGYLFIRESCRHQSGDKDRGNNPTQYRNPELYEAYYSSVMIPCDDQNFYGFDLVVSKSVHTYIKRKNNNNQMLWLLQKVKKDNSQNHGFKSFREFLDKQQYSTRGILLYEKIYGRAFVSTGGLETTKEFVKMLDLQEGQKVLDVGGGIGGSAFHMSKNYGVKVTIIDLSSNMTHIGLDRAQEVGCNPDQVVFEVADATKREYPAESFDVIYSRDVILHISDKLALFKKFFKFLKPGGKVLISDYCCSPDNHSENFKTYVKQRGYNLLSPAAYGKVLEAAGFVNVRAEDRTQQFADILRTEIERTERIKDEFIQEFDETGYKIIVDGWKEKQGRVDLGDQRWGLFYAEKPTKV</sequence>
<organism evidence="10 11">
    <name type="scientific">Lymnaea stagnalis</name>
    <name type="common">Great pond snail</name>
    <name type="synonym">Helix stagnalis</name>
    <dbReference type="NCBI Taxonomy" id="6523"/>
    <lineage>
        <taxon>Eukaryota</taxon>
        <taxon>Metazoa</taxon>
        <taxon>Spiralia</taxon>
        <taxon>Lophotrochozoa</taxon>
        <taxon>Mollusca</taxon>
        <taxon>Gastropoda</taxon>
        <taxon>Heterobranchia</taxon>
        <taxon>Euthyneura</taxon>
        <taxon>Panpulmonata</taxon>
        <taxon>Hygrophila</taxon>
        <taxon>Lymnaeoidea</taxon>
        <taxon>Lymnaeidae</taxon>
        <taxon>Lymnaea</taxon>
    </lineage>
</organism>
<dbReference type="AlphaFoldDB" id="A0AAV2HJ42"/>
<dbReference type="GO" id="GO:0032259">
    <property type="term" value="P:methylation"/>
    <property type="evidence" value="ECO:0007669"/>
    <property type="project" value="UniProtKB-KW"/>
</dbReference>
<dbReference type="PANTHER" id="PTHR44307">
    <property type="entry name" value="PHOSPHOETHANOLAMINE METHYLTRANSFERASE"/>
    <property type="match status" value="1"/>
</dbReference>
<evidence type="ECO:0000259" key="9">
    <source>
        <dbReference type="Pfam" id="PF13649"/>
    </source>
</evidence>
<dbReference type="InterPro" id="IPR029063">
    <property type="entry name" value="SAM-dependent_MTases_sf"/>
</dbReference>
<evidence type="ECO:0000313" key="11">
    <source>
        <dbReference type="Proteomes" id="UP001497497"/>
    </source>
</evidence>
<protein>
    <recommendedName>
        <fullName evidence="5">phosphoethanolamine N-methyltransferase</fullName>
        <ecNumber evidence="5">2.1.1.103</ecNumber>
    </recommendedName>
</protein>
<comment type="catalytic activity">
    <reaction evidence="6">
        <text>N,N-dimethylethanolamine phosphate + S-adenosyl-L-methionine = phosphocholine + S-adenosyl-L-homocysteine + H(+)</text>
        <dbReference type="Rhea" id="RHEA:25325"/>
        <dbReference type="ChEBI" id="CHEBI:15378"/>
        <dbReference type="ChEBI" id="CHEBI:57856"/>
        <dbReference type="ChEBI" id="CHEBI:58641"/>
        <dbReference type="ChEBI" id="CHEBI:59789"/>
        <dbReference type="ChEBI" id="CHEBI:295975"/>
        <dbReference type="EC" id="2.1.1.103"/>
    </reaction>
    <physiologicalReaction direction="left-to-right" evidence="6">
        <dbReference type="Rhea" id="RHEA:25326"/>
    </physiologicalReaction>
</comment>
<dbReference type="InterPro" id="IPR041698">
    <property type="entry name" value="Methyltransf_25"/>
</dbReference>
<evidence type="ECO:0000256" key="6">
    <source>
        <dbReference type="ARBA" id="ARBA00047619"/>
    </source>
</evidence>
<keyword evidence="11" id="KW-1185">Reference proteome</keyword>
<comment type="catalytic activity">
    <reaction evidence="8">
        <text>N-methylethanolamine phosphate + S-adenosyl-L-methionine = N,N-dimethylethanolamine phosphate + S-adenosyl-L-homocysteine + H(+)</text>
        <dbReference type="Rhea" id="RHEA:25321"/>
        <dbReference type="ChEBI" id="CHEBI:15378"/>
        <dbReference type="ChEBI" id="CHEBI:57781"/>
        <dbReference type="ChEBI" id="CHEBI:57856"/>
        <dbReference type="ChEBI" id="CHEBI:58641"/>
        <dbReference type="ChEBI" id="CHEBI:59789"/>
        <dbReference type="EC" id="2.1.1.103"/>
    </reaction>
    <physiologicalReaction direction="left-to-right" evidence="8">
        <dbReference type="Rhea" id="RHEA:25322"/>
    </physiologicalReaction>
</comment>
<evidence type="ECO:0000256" key="8">
    <source>
        <dbReference type="ARBA" id="ARBA00047841"/>
    </source>
</evidence>
<evidence type="ECO:0000256" key="5">
    <source>
        <dbReference type="ARBA" id="ARBA00035674"/>
    </source>
</evidence>
<dbReference type="Pfam" id="PF13649">
    <property type="entry name" value="Methyltransf_25"/>
    <property type="match status" value="1"/>
</dbReference>
<accession>A0AAV2HJ42</accession>
<reference evidence="10 11" key="1">
    <citation type="submission" date="2024-04" db="EMBL/GenBank/DDBJ databases">
        <authorList>
            <consortium name="Genoscope - CEA"/>
            <person name="William W."/>
        </authorList>
    </citation>
    <scope>NUCLEOTIDE SEQUENCE [LARGE SCALE GENOMIC DNA]</scope>
</reference>
<dbReference type="EC" id="2.1.1.103" evidence="5"/>
<dbReference type="EMBL" id="CAXITT010000118">
    <property type="protein sequence ID" value="CAL1532532.1"/>
    <property type="molecule type" value="Genomic_DNA"/>
</dbReference>
<name>A0AAV2HJ42_LYMST</name>
<evidence type="ECO:0000256" key="1">
    <source>
        <dbReference type="ARBA" id="ARBA00004969"/>
    </source>
</evidence>
<comment type="catalytic activity">
    <reaction evidence="7">
        <text>phosphoethanolamine + S-adenosyl-L-methionine = N-methylethanolamine phosphate + S-adenosyl-L-homocysteine + H(+)</text>
        <dbReference type="Rhea" id="RHEA:20365"/>
        <dbReference type="ChEBI" id="CHEBI:15378"/>
        <dbReference type="ChEBI" id="CHEBI:57781"/>
        <dbReference type="ChEBI" id="CHEBI:57856"/>
        <dbReference type="ChEBI" id="CHEBI:58190"/>
        <dbReference type="ChEBI" id="CHEBI:59789"/>
        <dbReference type="EC" id="2.1.1.103"/>
    </reaction>
    <physiologicalReaction direction="left-to-right" evidence="7">
        <dbReference type="Rhea" id="RHEA:20366"/>
    </physiologicalReaction>
</comment>
<dbReference type="Proteomes" id="UP001497497">
    <property type="component" value="Unassembled WGS sequence"/>
</dbReference>
<comment type="caution">
    <text evidence="10">The sequence shown here is derived from an EMBL/GenBank/DDBJ whole genome shotgun (WGS) entry which is preliminary data.</text>
</comment>
<keyword evidence="3" id="KW-0489">Methyltransferase</keyword>
<dbReference type="Pfam" id="PF13489">
    <property type="entry name" value="Methyltransf_23"/>
    <property type="match status" value="1"/>
</dbReference>
<proteinExistence type="predicted"/>
<dbReference type="GO" id="GO:0000234">
    <property type="term" value="F:phosphoethanolamine N-methyltransferase activity"/>
    <property type="evidence" value="ECO:0007669"/>
    <property type="project" value="UniProtKB-EC"/>
</dbReference>
<comment type="pathway">
    <text evidence="2">Lipid metabolism.</text>
</comment>
<evidence type="ECO:0000256" key="3">
    <source>
        <dbReference type="ARBA" id="ARBA00022603"/>
    </source>
</evidence>
<gene>
    <name evidence="10" type="ORF">GSLYS_00006574001</name>
</gene>
<keyword evidence="4" id="KW-0808">Transferase</keyword>
<evidence type="ECO:0000313" key="10">
    <source>
        <dbReference type="EMBL" id="CAL1532532.1"/>
    </source>
</evidence>
<dbReference type="SUPFAM" id="SSF53335">
    <property type="entry name" value="S-adenosyl-L-methionine-dependent methyltransferases"/>
    <property type="match status" value="2"/>
</dbReference>